<name>J3LTW9_ORYBR</name>
<dbReference type="Gene3D" id="3.90.380.10">
    <property type="entry name" value="Naphthalene 1,2-dioxygenase Alpha Subunit, Chain A, domain 1"/>
    <property type="match status" value="1"/>
</dbReference>
<sequence>MDPMDDKIRMCNDSDIIEEDLNPPCRHPDPIFFQAQTKNRLTVEIFGHQEKQQQQPQGMLVFLCVPVAPGKSRLIWAFPRSVDAWPEKMIPRWLYHMVSNTVLDSDLYLLHVEERNFAAAGLDNWHKACYVPTSSDNMILTFRNWFR</sequence>
<dbReference type="HOGENOM" id="CLU_1772878_0_0_1"/>
<accession>J3LTW9</accession>
<dbReference type="InterPro" id="IPR050584">
    <property type="entry name" value="Cholesterol_7-desaturase"/>
</dbReference>
<dbReference type="EnsemblPlants" id="OB03G44950.1">
    <property type="protein sequence ID" value="OB03G44950.1"/>
    <property type="gene ID" value="OB03G44950"/>
</dbReference>
<dbReference type="AlphaFoldDB" id="J3LTW9"/>
<dbReference type="Gramene" id="OB03G44950.1">
    <property type="protein sequence ID" value="OB03G44950.1"/>
    <property type="gene ID" value="OB03G44950"/>
</dbReference>
<keyword evidence="9" id="KW-1185">Reference proteome</keyword>
<dbReference type="PANTHER" id="PTHR21266:SF32">
    <property type="entry name" value="CHOLESTEROL 7-DESATURASE NVD"/>
    <property type="match status" value="1"/>
</dbReference>
<reference evidence="8" key="2">
    <citation type="submission" date="2013-04" db="UniProtKB">
        <authorList>
            <consortium name="EnsemblPlants"/>
        </authorList>
    </citation>
    <scope>IDENTIFICATION</scope>
</reference>
<dbReference type="GO" id="GO:0005737">
    <property type="term" value="C:cytoplasm"/>
    <property type="evidence" value="ECO:0007669"/>
    <property type="project" value="TreeGrafter"/>
</dbReference>
<feature type="domain" description="Pheophorbide a oxygenase" evidence="7">
    <location>
        <begin position="40"/>
        <end position="121"/>
    </location>
</feature>
<dbReference type="eggNOG" id="ENOG502QR6Q">
    <property type="taxonomic scope" value="Eukaryota"/>
</dbReference>
<keyword evidence="2" id="KW-0812">Transmembrane</keyword>
<evidence type="ECO:0000256" key="3">
    <source>
        <dbReference type="ARBA" id="ARBA00022946"/>
    </source>
</evidence>
<evidence type="ECO:0000313" key="9">
    <source>
        <dbReference type="Proteomes" id="UP000006038"/>
    </source>
</evidence>
<dbReference type="Pfam" id="PF08417">
    <property type="entry name" value="PaO"/>
    <property type="match status" value="1"/>
</dbReference>
<evidence type="ECO:0000256" key="5">
    <source>
        <dbReference type="ARBA" id="ARBA00023002"/>
    </source>
</evidence>
<evidence type="ECO:0000256" key="6">
    <source>
        <dbReference type="ARBA" id="ARBA00023136"/>
    </source>
</evidence>
<dbReference type="GO" id="GO:0010277">
    <property type="term" value="F:chlorophyllide a oxygenase activity"/>
    <property type="evidence" value="ECO:0007669"/>
    <property type="project" value="InterPro"/>
</dbReference>
<evidence type="ECO:0000256" key="1">
    <source>
        <dbReference type="ARBA" id="ARBA00004370"/>
    </source>
</evidence>
<dbReference type="InterPro" id="IPR013626">
    <property type="entry name" value="PaO"/>
</dbReference>
<reference evidence="8" key="1">
    <citation type="journal article" date="2013" name="Nat. Commun.">
        <title>Whole-genome sequencing of Oryza brachyantha reveals mechanisms underlying Oryza genome evolution.</title>
        <authorList>
            <person name="Chen J."/>
            <person name="Huang Q."/>
            <person name="Gao D."/>
            <person name="Wang J."/>
            <person name="Lang Y."/>
            <person name="Liu T."/>
            <person name="Li B."/>
            <person name="Bai Z."/>
            <person name="Luis Goicoechea J."/>
            <person name="Liang C."/>
            <person name="Chen C."/>
            <person name="Zhang W."/>
            <person name="Sun S."/>
            <person name="Liao Y."/>
            <person name="Zhang X."/>
            <person name="Yang L."/>
            <person name="Song C."/>
            <person name="Wang M."/>
            <person name="Shi J."/>
            <person name="Liu G."/>
            <person name="Liu J."/>
            <person name="Zhou H."/>
            <person name="Zhou W."/>
            <person name="Yu Q."/>
            <person name="An N."/>
            <person name="Chen Y."/>
            <person name="Cai Q."/>
            <person name="Wang B."/>
            <person name="Liu B."/>
            <person name="Min J."/>
            <person name="Huang Y."/>
            <person name="Wu H."/>
            <person name="Li Z."/>
            <person name="Zhang Y."/>
            <person name="Yin Y."/>
            <person name="Song W."/>
            <person name="Jiang J."/>
            <person name="Jackson S.A."/>
            <person name="Wing R.A."/>
            <person name="Wang J."/>
            <person name="Chen M."/>
        </authorList>
    </citation>
    <scope>NUCLEOTIDE SEQUENCE [LARGE SCALE GENOMIC DNA]</scope>
    <source>
        <strain evidence="8">cv. IRGC 101232</strain>
    </source>
</reference>
<keyword evidence="4" id="KW-1133">Transmembrane helix</keyword>
<evidence type="ECO:0000313" key="8">
    <source>
        <dbReference type="EnsemblPlants" id="OB03G44950.1"/>
    </source>
</evidence>
<dbReference type="GO" id="GO:0016020">
    <property type="term" value="C:membrane"/>
    <property type="evidence" value="ECO:0007669"/>
    <property type="project" value="UniProtKB-SubCell"/>
</dbReference>
<keyword evidence="5" id="KW-0560">Oxidoreductase</keyword>
<organism evidence="8">
    <name type="scientific">Oryza brachyantha</name>
    <name type="common">malo sina</name>
    <dbReference type="NCBI Taxonomy" id="4533"/>
    <lineage>
        <taxon>Eukaryota</taxon>
        <taxon>Viridiplantae</taxon>
        <taxon>Streptophyta</taxon>
        <taxon>Embryophyta</taxon>
        <taxon>Tracheophyta</taxon>
        <taxon>Spermatophyta</taxon>
        <taxon>Magnoliopsida</taxon>
        <taxon>Liliopsida</taxon>
        <taxon>Poales</taxon>
        <taxon>Poaceae</taxon>
        <taxon>BOP clade</taxon>
        <taxon>Oryzoideae</taxon>
        <taxon>Oryzeae</taxon>
        <taxon>Oryzinae</taxon>
        <taxon>Oryza</taxon>
    </lineage>
</organism>
<evidence type="ECO:0000256" key="2">
    <source>
        <dbReference type="ARBA" id="ARBA00022692"/>
    </source>
</evidence>
<dbReference type="Proteomes" id="UP000006038">
    <property type="component" value="Chromosome 3"/>
</dbReference>
<keyword evidence="6" id="KW-0472">Membrane</keyword>
<dbReference type="SUPFAM" id="SSF55961">
    <property type="entry name" value="Bet v1-like"/>
    <property type="match status" value="1"/>
</dbReference>
<dbReference type="STRING" id="4533.J3LTW9"/>
<keyword evidence="3" id="KW-0809">Transit peptide</keyword>
<protein>
    <recommendedName>
        <fullName evidence="7">Pheophorbide a oxygenase domain-containing protein</fullName>
    </recommendedName>
</protein>
<proteinExistence type="predicted"/>
<comment type="subcellular location">
    <subcellularLocation>
        <location evidence="1">Membrane</location>
    </subcellularLocation>
</comment>
<evidence type="ECO:0000259" key="7">
    <source>
        <dbReference type="Pfam" id="PF08417"/>
    </source>
</evidence>
<dbReference type="PANTHER" id="PTHR21266">
    <property type="entry name" value="IRON-SULFUR DOMAIN CONTAINING PROTEIN"/>
    <property type="match status" value="1"/>
</dbReference>
<evidence type="ECO:0000256" key="4">
    <source>
        <dbReference type="ARBA" id="ARBA00022989"/>
    </source>
</evidence>